<dbReference type="GO" id="GO:0005783">
    <property type="term" value="C:endoplasmic reticulum"/>
    <property type="evidence" value="ECO:0007669"/>
    <property type="project" value="UniProtKB-SubCell"/>
</dbReference>
<organism evidence="8 9">
    <name type="scientific">Pyricularia oryzae (strain 70-15 / ATCC MYA-4617 / FGSC 8958)</name>
    <name type="common">Rice blast fungus</name>
    <name type="synonym">Magnaporthe oryzae</name>
    <dbReference type="NCBI Taxonomy" id="242507"/>
    <lineage>
        <taxon>Eukaryota</taxon>
        <taxon>Fungi</taxon>
        <taxon>Dikarya</taxon>
        <taxon>Ascomycota</taxon>
        <taxon>Pezizomycotina</taxon>
        <taxon>Sordariomycetes</taxon>
        <taxon>Sordariomycetidae</taxon>
        <taxon>Magnaporthales</taxon>
        <taxon>Pyriculariaceae</taxon>
        <taxon>Pyricularia</taxon>
    </lineage>
</organism>
<evidence type="ECO:0000256" key="2">
    <source>
        <dbReference type="ARBA" id="ARBA00004240"/>
    </source>
</evidence>
<reference evidence="8 9" key="1">
    <citation type="journal article" date="2005" name="Nature">
        <title>The genome sequence of the rice blast fungus Magnaporthe grisea.</title>
        <authorList>
            <person name="Dean R.A."/>
            <person name="Talbot N.J."/>
            <person name="Ebbole D.J."/>
            <person name="Farman M.L."/>
            <person name="Mitchell T.K."/>
            <person name="Orbach M.J."/>
            <person name="Thon M."/>
            <person name="Kulkarni R."/>
            <person name="Xu J.R."/>
            <person name="Pan H."/>
            <person name="Read N.D."/>
            <person name="Lee Y.H."/>
            <person name="Carbone I."/>
            <person name="Brown D."/>
            <person name="Oh Y.Y."/>
            <person name="Donofrio N."/>
            <person name="Jeong J.S."/>
            <person name="Soanes D.M."/>
            <person name="Djonovic S."/>
            <person name="Kolomiets E."/>
            <person name="Rehmeyer C."/>
            <person name="Li W."/>
            <person name="Harding M."/>
            <person name="Kim S."/>
            <person name="Lebrun M.H."/>
            <person name="Bohnert H."/>
            <person name="Coughlan S."/>
            <person name="Butler J."/>
            <person name="Calvo S."/>
            <person name="Ma L.J."/>
            <person name="Nicol R."/>
            <person name="Purcell S."/>
            <person name="Nusbaum C."/>
            <person name="Galagan J.E."/>
            <person name="Birren B.W."/>
        </authorList>
    </citation>
    <scope>NUCLEOTIDE SEQUENCE [LARGE SCALE GENOMIC DNA]</scope>
    <source>
        <strain evidence="9">70-15 / ATCC MYA-4617 / FGSC 8958</strain>
    </source>
</reference>
<dbReference type="GO" id="GO:0016020">
    <property type="term" value="C:membrane"/>
    <property type="evidence" value="ECO:0007669"/>
    <property type="project" value="UniProtKB-SubCell"/>
</dbReference>
<dbReference type="SUPFAM" id="SSF54236">
    <property type="entry name" value="Ubiquitin-like"/>
    <property type="match status" value="1"/>
</dbReference>
<dbReference type="RefSeq" id="XP_003709537.1">
    <property type="nucleotide sequence ID" value="XM_003709489.1"/>
</dbReference>
<reference key="2">
    <citation type="submission" date="2011-05" db="EMBL/GenBank/DDBJ databases">
        <title>The Genome Sequence of Magnaporthe oryzae 70-15.</title>
        <authorList>
            <consortium name="The Broad Institute Genome Sequencing Platform"/>
            <person name="Ma L.-J."/>
            <person name="Dead R."/>
            <person name="Young S.K."/>
            <person name="Zeng Q."/>
            <person name="Gargeya S."/>
            <person name="Fitzgerald M."/>
            <person name="Haas B."/>
            <person name="Abouelleil A."/>
            <person name="Alvarado L."/>
            <person name="Arachchi H.M."/>
            <person name="Berlin A."/>
            <person name="Brown A."/>
            <person name="Chapman S.B."/>
            <person name="Chen Z."/>
            <person name="Dunbar C."/>
            <person name="Freedman E."/>
            <person name="Gearin G."/>
            <person name="Gellesch M."/>
            <person name="Goldberg J."/>
            <person name="Griggs A."/>
            <person name="Gujja S."/>
            <person name="Heiman D."/>
            <person name="Howarth C."/>
            <person name="Larson L."/>
            <person name="Lui A."/>
            <person name="MacDonald P.J.P."/>
            <person name="Mehta T."/>
            <person name="Montmayeur A."/>
            <person name="Murphy C."/>
            <person name="Neiman D."/>
            <person name="Pearson M."/>
            <person name="Priest M."/>
            <person name="Roberts A."/>
            <person name="Saif S."/>
            <person name="Shea T."/>
            <person name="Shenoy N."/>
            <person name="Sisk P."/>
            <person name="Stolte C."/>
            <person name="Sykes S."/>
            <person name="Yandava C."/>
            <person name="Wortman J."/>
            <person name="Nusbaum C."/>
            <person name="Birren B."/>
        </authorList>
    </citation>
    <scope>NUCLEOTIDE SEQUENCE</scope>
    <source>
        <strain>70-15</strain>
    </source>
</reference>
<keyword evidence="6" id="KW-0472">Membrane</keyword>
<keyword evidence="5" id="KW-0496">Mitochondrion</keyword>
<dbReference type="Proteomes" id="UP000009058">
    <property type="component" value="Chromosome 1"/>
</dbReference>
<dbReference type="InterPro" id="IPR052374">
    <property type="entry name" value="SERAC1"/>
</dbReference>
<feature type="compositionally biased region" description="Basic and acidic residues" evidence="7">
    <location>
        <begin position="561"/>
        <end position="578"/>
    </location>
</feature>
<evidence type="ECO:0000256" key="3">
    <source>
        <dbReference type="ARBA" id="ARBA00004370"/>
    </source>
</evidence>
<name>G4MM40_PYRO7</name>
<dbReference type="HOGENOM" id="CLU_266185_0_0_1"/>
<protein>
    <submittedName>
        <fullName evidence="8">Uncharacterized protein</fullName>
    </submittedName>
</protein>
<feature type="compositionally biased region" description="Basic and acidic residues" evidence="7">
    <location>
        <begin position="978"/>
        <end position="989"/>
    </location>
</feature>
<dbReference type="InParanoid" id="G4MM40"/>
<evidence type="ECO:0000256" key="7">
    <source>
        <dbReference type="SAM" id="MobiDB-lite"/>
    </source>
</evidence>
<dbReference type="VEuPathDB" id="FungiDB:MGG_16181"/>
<feature type="region of interest" description="Disordered" evidence="7">
    <location>
        <begin position="561"/>
        <end position="584"/>
    </location>
</feature>
<dbReference type="GeneID" id="12984547"/>
<dbReference type="KEGG" id="mgr:MGG_16181"/>
<evidence type="ECO:0000256" key="6">
    <source>
        <dbReference type="ARBA" id="ARBA00023136"/>
    </source>
</evidence>
<keyword evidence="4" id="KW-0256">Endoplasmic reticulum</keyword>
<keyword evidence="9" id="KW-1185">Reference proteome</keyword>
<gene>
    <name evidence="8" type="ORF">MGG_16181</name>
</gene>
<evidence type="ECO:0000256" key="4">
    <source>
        <dbReference type="ARBA" id="ARBA00022824"/>
    </source>
</evidence>
<evidence type="ECO:0000313" key="8">
    <source>
        <dbReference type="EMBL" id="EHA56925.1"/>
    </source>
</evidence>
<dbReference type="GO" id="GO:0005739">
    <property type="term" value="C:mitochondrion"/>
    <property type="evidence" value="ECO:0007669"/>
    <property type="project" value="UniProtKB-SubCell"/>
</dbReference>
<dbReference type="eggNOG" id="KOG2029">
    <property type="taxonomic scope" value="Eukaryota"/>
</dbReference>
<evidence type="ECO:0000313" key="9">
    <source>
        <dbReference type="Proteomes" id="UP000009058"/>
    </source>
</evidence>
<dbReference type="EMBL" id="CM001231">
    <property type="protein sequence ID" value="EHA56925.1"/>
    <property type="molecule type" value="Genomic_DNA"/>
</dbReference>
<proteinExistence type="predicted"/>
<evidence type="ECO:0000256" key="1">
    <source>
        <dbReference type="ARBA" id="ARBA00004173"/>
    </source>
</evidence>
<comment type="subcellular location">
    <subcellularLocation>
        <location evidence="2">Endoplasmic reticulum</location>
    </subcellularLocation>
    <subcellularLocation>
        <location evidence="3">Membrane</location>
    </subcellularLocation>
    <subcellularLocation>
        <location evidence="1">Mitochondrion</location>
    </subcellularLocation>
</comment>
<dbReference type="PANTHER" id="PTHR48182">
    <property type="entry name" value="PROTEIN SERAC1"/>
    <property type="match status" value="1"/>
</dbReference>
<dbReference type="InterPro" id="IPR029071">
    <property type="entry name" value="Ubiquitin-like_domsf"/>
</dbReference>
<evidence type="ECO:0000256" key="5">
    <source>
        <dbReference type="ARBA" id="ARBA00023128"/>
    </source>
</evidence>
<feature type="region of interest" description="Disordered" evidence="7">
    <location>
        <begin position="971"/>
        <end position="999"/>
    </location>
</feature>
<accession>G4MM40</accession>
<sequence>MLSFRNPFVTSTSKKSVETSRKEPHGLFVLYPTPEDKIDSKCLEADIVAVHGLNGDARKTWTDPESGSFWLEEFLPERAKTARIMTFGYDSKLAFSKSKAGVETFSRELLGKLRLVRISYEAVVNQALIMAYMEHVNYGDILDSTIGIVFMGTPHRGSDLASWGLMATNLVNAASLGMGINKELLKTLKADSEMLAGISTQFVHRATPLKIRTFTEQQVERPLTTLVVPESSAIIGLPNEIVLPLNANHRSMCRFASSDGQNYKIVEETIMEILSGCNKAELRYPLLMGAILIPVVGLTIRQLALCETDLKEYRDFIAHGGKRESIEHNWVDKFTSRVEVTHGRPCANPKKGFKINIDQPIAAFFGRAYPRPLQALRKSVLPNASGYGDLKPTVSSDSIIEFGRDMDVPDLAISFMRTARLPWCDETYQLPPASGSFPLFDVQKFAGRMTDSMATQGGIFMPIYQMEAMWINFVKLGHETCTKFAVRPFVGGVNTISGQALHCATMDAVLPKKRLLSKKQDYLVSPDQKRLDGTSVEPGVVRQFVATEMVSASRKDYLAAKEAESEDGRQDERQDKETPAGASVEWQVTGNDEFGGLQLQIIPTHDVQSMHAGSEENNLFLRGEGSRRYDVLKTPREHGLVAGNIIHIKDLKSVLPRRRKTLSDLVDELPADGPAGRDGIMTEIEVAGNSAILETFDIKEQGDGGSKLSLQFDTNEEFQKVEAVMISKMGYQDSNVLIFCVWKRRNRKPGIVRVQSWGDVRSGTPRIEPQTGQASSRKIWDIITVPIGSTPESDYILEVGMAPWNSAEHTKATTPARFCMILSSESTMGHLRGELQQFLGPRVDDAAFKVAGRFWVFTDTLDDDVQLKTAEPKAGEFVCICRGASTIGRIDFLAGPGVDSSKACRLDRGYRDDDPLLGDAGQMGLAQSFPYQDGHSGFCRPKFSGADYSGHSELRHEPYYAALPAASYSPGHPAAPHYHGEVSHRSDDRRHRHHSRRRDDIQVQHEDMTYNIDVPPHSREQNVWFVKLRLFALTGIQPRHQVLQSTGRPLADTWLLNHFVGGPTLSLTTQPPTCPAALGVGAGGKIEQHIEPDYDNPRIWDVGSSKILNVQLLDAHTFKTVTGQDPPPTPLSPERYAELGLAFEKAWRDELKGPGVSGRAEDGTWGGVSSLQGPMEVAAGNAGVQIPAADELDSGEGSSAGPGLGAVSGGFFETAADFPVLLEDVDDTVSQFKSAMEADVEDDWSD</sequence>
<dbReference type="OrthoDB" id="1658288at2759"/>
<dbReference type="AlphaFoldDB" id="G4MM40"/>
<dbReference type="PANTHER" id="PTHR48182:SF2">
    <property type="entry name" value="PROTEIN SERAC1"/>
    <property type="match status" value="1"/>
</dbReference>
<dbReference type="OMA" id="MEAMWIN"/>